<name>A0A6J4VN45_9CYAN</name>
<gene>
    <name evidence="1" type="ORF">AVDCRST_MAG81-3331</name>
</gene>
<sequence length="42" mass="4769">MRGWAIWTLEYSSTNEGIDGHSRFLPLLQGYLIGNVTNEQNS</sequence>
<reference evidence="1" key="1">
    <citation type="submission" date="2020-02" db="EMBL/GenBank/DDBJ databases">
        <authorList>
            <person name="Meier V. D."/>
        </authorList>
    </citation>
    <scope>NUCLEOTIDE SEQUENCE</scope>
    <source>
        <strain evidence="1">AVDCRST_MAG81</strain>
    </source>
</reference>
<evidence type="ECO:0000313" key="1">
    <source>
        <dbReference type="EMBL" id="CAA9583193.1"/>
    </source>
</evidence>
<protein>
    <submittedName>
        <fullName evidence="1">Uncharacterized protein</fullName>
    </submittedName>
</protein>
<dbReference type="AlphaFoldDB" id="A0A6J4VN45"/>
<proteinExistence type="predicted"/>
<organism evidence="1">
    <name type="scientific">uncultured Synechococcales cyanobacterium</name>
    <dbReference type="NCBI Taxonomy" id="1936017"/>
    <lineage>
        <taxon>Bacteria</taxon>
        <taxon>Bacillati</taxon>
        <taxon>Cyanobacteriota</taxon>
        <taxon>Cyanophyceae</taxon>
        <taxon>Synechococcales</taxon>
        <taxon>environmental samples</taxon>
    </lineage>
</organism>
<dbReference type="EMBL" id="CADCWO010000182">
    <property type="protein sequence ID" value="CAA9583193.1"/>
    <property type="molecule type" value="Genomic_DNA"/>
</dbReference>
<accession>A0A6J4VN45</accession>